<dbReference type="Gene3D" id="1.10.260.40">
    <property type="entry name" value="lambda repressor-like DNA-binding domains"/>
    <property type="match status" value="1"/>
</dbReference>
<dbReference type="InterPro" id="IPR001387">
    <property type="entry name" value="Cro/C1-type_HTH"/>
</dbReference>
<sequence length="96" mass="11204">MIPKRLKEARLRAKLTQEKLGVLAGIEEATAYSRLSHYENGTHKPTFELVCEFARVLDVPECYFYTVDDELANLIVLYWRESRPNRQKIISFANDI</sequence>
<accession>A0A3V2WNL2</accession>
<evidence type="ECO:0000259" key="1">
    <source>
        <dbReference type="PROSITE" id="PS50943"/>
    </source>
</evidence>
<dbReference type="InterPro" id="IPR010982">
    <property type="entry name" value="Lambda_DNA-bd_dom_sf"/>
</dbReference>
<reference evidence="2" key="1">
    <citation type="submission" date="2019-10" db="EMBL/GenBank/DDBJ databases">
        <authorList>
            <person name="Ashton P.M."/>
            <person name="Dallman T."/>
            <person name="Nair S."/>
            <person name="De Pinna E."/>
            <person name="Peters T."/>
            <person name="Grant K."/>
        </authorList>
    </citation>
    <scope>NUCLEOTIDE SEQUENCE</scope>
    <source>
        <strain evidence="2">812106</strain>
    </source>
</reference>
<feature type="domain" description="HTH cro/C1-type" evidence="1">
    <location>
        <begin position="6"/>
        <end position="64"/>
    </location>
</feature>
<evidence type="ECO:0000313" key="2">
    <source>
        <dbReference type="EMBL" id="EDB3557065.1"/>
    </source>
</evidence>
<dbReference type="SMART" id="SM00530">
    <property type="entry name" value="HTH_XRE"/>
    <property type="match status" value="1"/>
</dbReference>
<dbReference type="AlphaFoldDB" id="A0A3V2WNL2"/>
<dbReference type="CDD" id="cd00093">
    <property type="entry name" value="HTH_XRE"/>
    <property type="match status" value="1"/>
</dbReference>
<comment type="caution">
    <text evidence="2">The sequence shown here is derived from an EMBL/GenBank/DDBJ whole genome shotgun (WGS) entry which is preliminary data.</text>
</comment>
<name>A0A3V2WNL2_SALET</name>
<dbReference type="SUPFAM" id="SSF47413">
    <property type="entry name" value="lambda repressor-like DNA-binding domains"/>
    <property type="match status" value="1"/>
</dbReference>
<gene>
    <name evidence="2" type="ORF">F9X76_17640</name>
</gene>
<dbReference type="Pfam" id="PF01381">
    <property type="entry name" value="HTH_3"/>
    <property type="match status" value="1"/>
</dbReference>
<dbReference type="PROSITE" id="PS50943">
    <property type="entry name" value="HTH_CROC1"/>
    <property type="match status" value="1"/>
</dbReference>
<dbReference type="GO" id="GO:0003677">
    <property type="term" value="F:DNA binding"/>
    <property type="evidence" value="ECO:0007669"/>
    <property type="project" value="InterPro"/>
</dbReference>
<proteinExistence type="predicted"/>
<protein>
    <submittedName>
        <fullName evidence="2">Helix-turn-helix transcriptional regulator</fullName>
    </submittedName>
</protein>
<dbReference type="EMBL" id="AALNFL010000017">
    <property type="protein sequence ID" value="EDB3557065.1"/>
    <property type="molecule type" value="Genomic_DNA"/>
</dbReference>
<organism evidence="2">
    <name type="scientific">Salmonella enterica I</name>
    <dbReference type="NCBI Taxonomy" id="59201"/>
    <lineage>
        <taxon>Bacteria</taxon>
        <taxon>Pseudomonadati</taxon>
        <taxon>Pseudomonadota</taxon>
        <taxon>Gammaproteobacteria</taxon>
        <taxon>Enterobacterales</taxon>
        <taxon>Enterobacteriaceae</taxon>
        <taxon>Salmonella</taxon>
    </lineage>
</organism>